<name>A0AAN9SF53_PSOTE</name>
<proteinExistence type="predicted"/>
<protein>
    <submittedName>
        <fullName evidence="1">Uncharacterized protein</fullName>
    </submittedName>
</protein>
<sequence>MQLVDVLDLFTINYPLTMSHSFVCIGSNLYLVNAGTGDDQVWHDTVPTTRVEGGCALEGARELLSRENWLKYVKKHNLERELFVQSNYPSILRDGLRQLCCNHLLGLL</sequence>
<dbReference type="Proteomes" id="UP001386955">
    <property type="component" value="Unassembled WGS sequence"/>
</dbReference>
<evidence type="ECO:0000313" key="1">
    <source>
        <dbReference type="EMBL" id="KAK7394776.1"/>
    </source>
</evidence>
<dbReference type="AlphaFoldDB" id="A0AAN9SF53"/>
<organism evidence="1 2">
    <name type="scientific">Psophocarpus tetragonolobus</name>
    <name type="common">Winged bean</name>
    <name type="synonym">Dolichos tetragonolobus</name>
    <dbReference type="NCBI Taxonomy" id="3891"/>
    <lineage>
        <taxon>Eukaryota</taxon>
        <taxon>Viridiplantae</taxon>
        <taxon>Streptophyta</taxon>
        <taxon>Embryophyta</taxon>
        <taxon>Tracheophyta</taxon>
        <taxon>Spermatophyta</taxon>
        <taxon>Magnoliopsida</taxon>
        <taxon>eudicotyledons</taxon>
        <taxon>Gunneridae</taxon>
        <taxon>Pentapetalae</taxon>
        <taxon>rosids</taxon>
        <taxon>fabids</taxon>
        <taxon>Fabales</taxon>
        <taxon>Fabaceae</taxon>
        <taxon>Papilionoideae</taxon>
        <taxon>50 kb inversion clade</taxon>
        <taxon>NPAAA clade</taxon>
        <taxon>indigoferoid/millettioid clade</taxon>
        <taxon>Phaseoleae</taxon>
        <taxon>Psophocarpus</taxon>
    </lineage>
</organism>
<keyword evidence="2" id="KW-1185">Reference proteome</keyword>
<comment type="caution">
    <text evidence="1">The sequence shown here is derived from an EMBL/GenBank/DDBJ whole genome shotgun (WGS) entry which is preliminary data.</text>
</comment>
<reference evidence="1 2" key="1">
    <citation type="submission" date="2024-01" db="EMBL/GenBank/DDBJ databases">
        <title>The genomes of 5 underutilized Papilionoideae crops provide insights into root nodulation and disease resistanc.</title>
        <authorList>
            <person name="Jiang F."/>
        </authorList>
    </citation>
    <scope>NUCLEOTIDE SEQUENCE [LARGE SCALE GENOMIC DNA]</scope>
    <source>
        <strain evidence="1">DUOXIRENSHENG_FW03</strain>
        <tissue evidence="1">Leaves</tissue>
    </source>
</reference>
<dbReference type="EMBL" id="JAYMYS010000004">
    <property type="protein sequence ID" value="KAK7394776.1"/>
    <property type="molecule type" value="Genomic_DNA"/>
</dbReference>
<evidence type="ECO:0000313" key="2">
    <source>
        <dbReference type="Proteomes" id="UP001386955"/>
    </source>
</evidence>
<gene>
    <name evidence="1" type="ORF">VNO78_15315</name>
</gene>
<accession>A0AAN9SF53</accession>